<feature type="domain" description="DUF6894" evidence="1">
    <location>
        <begin position="3"/>
        <end position="71"/>
    </location>
</feature>
<evidence type="ECO:0000313" key="2">
    <source>
        <dbReference type="EMBL" id="MDP9838742.1"/>
    </source>
</evidence>
<gene>
    <name evidence="2" type="ORF">J2T09_003514</name>
</gene>
<organism evidence="2 3">
    <name type="scientific">Neorhizobium huautlense</name>
    <dbReference type="NCBI Taxonomy" id="67774"/>
    <lineage>
        <taxon>Bacteria</taxon>
        <taxon>Pseudomonadati</taxon>
        <taxon>Pseudomonadota</taxon>
        <taxon>Alphaproteobacteria</taxon>
        <taxon>Hyphomicrobiales</taxon>
        <taxon>Rhizobiaceae</taxon>
        <taxon>Rhizobium/Agrobacterium group</taxon>
        <taxon>Neorhizobium</taxon>
    </lineage>
</organism>
<evidence type="ECO:0000313" key="3">
    <source>
        <dbReference type="Proteomes" id="UP001241472"/>
    </source>
</evidence>
<dbReference type="InterPro" id="IPR054189">
    <property type="entry name" value="DUF6894"/>
</dbReference>
<dbReference type="RefSeq" id="WP_306836906.1">
    <property type="nucleotide sequence ID" value="NZ_JAUSRF010000011.1"/>
</dbReference>
<accession>A0ABT9PW99</accession>
<protein>
    <recommendedName>
        <fullName evidence="1">DUF6894 domain-containing protein</fullName>
    </recommendedName>
</protein>
<keyword evidence="3" id="KW-1185">Reference proteome</keyword>
<dbReference type="Proteomes" id="UP001241472">
    <property type="component" value="Unassembled WGS sequence"/>
</dbReference>
<sequence>MPRYFFNYRANGVLEKDPEGSELPSDEAAIREAKLGAREVASQKVRSGEPIRSECFELTGADGVVIKTIPLRSVVLVEAEDA</sequence>
<comment type="caution">
    <text evidence="2">The sequence shown here is derived from an EMBL/GenBank/DDBJ whole genome shotgun (WGS) entry which is preliminary data.</text>
</comment>
<dbReference type="EMBL" id="JAUSRF010000011">
    <property type="protein sequence ID" value="MDP9838742.1"/>
    <property type="molecule type" value="Genomic_DNA"/>
</dbReference>
<reference evidence="2 3" key="1">
    <citation type="submission" date="2023-07" db="EMBL/GenBank/DDBJ databases">
        <title>Sorghum-associated microbial communities from plants grown in Nebraska, USA.</title>
        <authorList>
            <person name="Schachtman D."/>
        </authorList>
    </citation>
    <scope>NUCLEOTIDE SEQUENCE [LARGE SCALE GENOMIC DNA]</scope>
    <source>
        <strain evidence="2 3">DS1307</strain>
    </source>
</reference>
<name>A0ABT9PW99_9HYPH</name>
<proteinExistence type="predicted"/>
<evidence type="ECO:0000259" key="1">
    <source>
        <dbReference type="Pfam" id="PF21834"/>
    </source>
</evidence>
<dbReference type="Pfam" id="PF21834">
    <property type="entry name" value="DUF6894"/>
    <property type="match status" value="1"/>
</dbReference>